<evidence type="ECO:0000256" key="5">
    <source>
        <dbReference type="SAM" id="MobiDB-lite"/>
    </source>
</evidence>
<reference evidence="7" key="1">
    <citation type="submission" date="2021-01" db="EMBL/GenBank/DDBJ databases">
        <authorList>
            <person name="Corre E."/>
            <person name="Pelletier E."/>
            <person name="Niang G."/>
            <person name="Scheremetjew M."/>
            <person name="Finn R."/>
            <person name="Kale V."/>
            <person name="Holt S."/>
            <person name="Cochrane G."/>
            <person name="Meng A."/>
            <person name="Brown T."/>
            <person name="Cohen L."/>
        </authorList>
    </citation>
    <scope>NUCLEOTIDE SEQUENCE</scope>
    <source>
        <strain evidence="7">CCMP1594</strain>
    </source>
</reference>
<dbReference type="InterPro" id="IPR000237">
    <property type="entry name" value="GRIP_dom"/>
</dbReference>
<feature type="region of interest" description="Disordered" evidence="5">
    <location>
        <begin position="222"/>
        <end position="252"/>
    </location>
</feature>
<feature type="region of interest" description="Disordered" evidence="5">
    <location>
        <begin position="26"/>
        <end position="47"/>
    </location>
</feature>
<keyword evidence="2" id="KW-0333">Golgi apparatus</keyword>
<feature type="compositionally biased region" description="Acidic residues" evidence="5">
    <location>
        <begin position="29"/>
        <end position="42"/>
    </location>
</feature>
<keyword evidence="3 4" id="KW-0175">Coiled coil</keyword>
<proteinExistence type="predicted"/>
<dbReference type="AlphaFoldDB" id="A0A7S4FR55"/>
<evidence type="ECO:0000256" key="4">
    <source>
        <dbReference type="SAM" id="Coils"/>
    </source>
</evidence>
<name>A0A7S4FR55_9EUGL</name>
<sequence length="706" mass="80187">MWLAKTDKLKDLSKGLSEFAREVVAPTYENEEDAFEEEAPADEDGHAKYERYESMVRALRETNAAQQQKIVALSGELEKKKHELAQTTAQQQQADRTHSDVQQQLVQSQASEEQLKLQLQQLQTQQQQQGREHQATLALYQQTKSQIDDFQNLYDKQKNELLQHAESELAQLKAEYCRYLDNIRAALGGHASSSEELDPAADVHVYVDEILNLVSSVKSAGTLNGGAPHPPPDVPESPSVSSQSSLQAVPDADAEHLRATIKTLRQDNEQLKKQITQLQLQQHEHEQKVLKMQQEFQQQSQQAQALQQQQAQAQTKQLQQHHAQEKAAWQAETQQCIAELEQQITREQKKSHGLEQQIGAMHQKLSAQQDSADLEERYNEARVVISRLTNQLREQTAASSTHQTNFQQELAEVTQKLNKASRQVTVLQQENAELKEKGDISAKMMENNEAETEHFREQLKEKASEIKTLTQQLTAKDSEVKQQEQAVDNLQSVLDMFHTEREAEIQSRMGEMRLDMDMLQSKVEAGRREAEKERMAQVALREEHEKLLRFKEKQINCLEDKVQQLLGAMEEQMKRMNDENSIDKTLVSGLFLRYINAKSGNNSVEVLKVMSRILNWDADMQRKVGLTRTGFWSALMNPAETDDTPVIKSYDAGISDLWINFLEKQVDSAVPPPRLSTDAAPPRPPDEGNANSGSWGEVPLTPTQKS</sequence>
<protein>
    <recommendedName>
        <fullName evidence="6">GRIP domain-containing protein</fullName>
    </recommendedName>
</protein>
<dbReference type="GO" id="GO:0005794">
    <property type="term" value="C:Golgi apparatus"/>
    <property type="evidence" value="ECO:0007669"/>
    <property type="project" value="UniProtKB-SubCell"/>
</dbReference>
<feature type="region of interest" description="Disordered" evidence="5">
    <location>
        <begin position="669"/>
        <end position="706"/>
    </location>
</feature>
<feature type="domain" description="GRIP" evidence="6">
    <location>
        <begin position="577"/>
        <end position="627"/>
    </location>
</feature>
<dbReference type="GO" id="GO:0031267">
    <property type="term" value="F:small GTPase binding"/>
    <property type="evidence" value="ECO:0007669"/>
    <property type="project" value="TreeGrafter"/>
</dbReference>
<feature type="compositionally biased region" description="Low complexity" evidence="5">
    <location>
        <begin position="85"/>
        <end position="94"/>
    </location>
</feature>
<comment type="subcellular location">
    <subcellularLocation>
        <location evidence="1">Golgi apparatus</location>
    </subcellularLocation>
</comment>
<dbReference type="Pfam" id="PF10375">
    <property type="entry name" value="GRAB"/>
    <property type="match status" value="1"/>
</dbReference>
<feature type="compositionally biased region" description="Low complexity" evidence="5">
    <location>
        <begin position="236"/>
        <end position="245"/>
    </location>
</feature>
<evidence type="ECO:0000313" key="7">
    <source>
        <dbReference type="EMBL" id="CAE0810347.1"/>
    </source>
</evidence>
<dbReference type="InterPro" id="IPR019459">
    <property type="entry name" value="GRAB"/>
</dbReference>
<feature type="coiled-coil region" evidence="4">
    <location>
        <begin position="541"/>
        <end position="579"/>
    </location>
</feature>
<evidence type="ECO:0000256" key="1">
    <source>
        <dbReference type="ARBA" id="ARBA00004555"/>
    </source>
</evidence>
<evidence type="ECO:0000256" key="3">
    <source>
        <dbReference type="ARBA" id="ARBA00023054"/>
    </source>
</evidence>
<dbReference type="GO" id="GO:0007030">
    <property type="term" value="P:Golgi organization"/>
    <property type="evidence" value="ECO:0007669"/>
    <property type="project" value="TreeGrafter"/>
</dbReference>
<gene>
    <name evidence="7" type="ORF">EGYM00163_LOCUS21482</name>
</gene>
<dbReference type="GO" id="GO:0006888">
    <property type="term" value="P:endoplasmic reticulum to Golgi vesicle-mediated transport"/>
    <property type="evidence" value="ECO:0007669"/>
    <property type="project" value="TreeGrafter"/>
</dbReference>
<accession>A0A7S4FR55</accession>
<dbReference type="PANTHER" id="PTHR18921">
    <property type="entry name" value="MYOSIN HEAVY CHAIN - RELATED"/>
    <property type="match status" value="1"/>
</dbReference>
<feature type="coiled-coil region" evidence="4">
    <location>
        <begin position="254"/>
        <end position="486"/>
    </location>
</feature>
<evidence type="ECO:0000259" key="6">
    <source>
        <dbReference type="PROSITE" id="PS50913"/>
    </source>
</evidence>
<organism evidence="7">
    <name type="scientific">Eutreptiella gymnastica</name>
    <dbReference type="NCBI Taxonomy" id="73025"/>
    <lineage>
        <taxon>Eukaryota</taxon>
        <taxon>Discoba</taxon>
        <taxon>Euglenozoa</taxon>
        <taxon>Euglenida</taxon>
        <taxon>Spirocuta</taxon>
        <taxon>Euglenophyceae</taxon>
        <taxon>Eutreptiales</taxon>
        <taxon>Eutreptiaceae</taxon>
        <taxon>Eutreptiella</taxon>
    </lineage>
</organism>
<dbReference type="EMBL" id="HBJA01060789">
    <property type="protein sequence ID" value="CAE0810347.1"/>
    <property type="molecule type" value="Transcribed_RNA"/>
</dbReference>
<dbReference type="PANTHER" id="PTHR18921:SF2">
    <property type="entry name" value="THYROID RECEPTOR-INTERACTING PROTEIN 11"/>
    <property type="match status" value="1"/>
</dbReference>
<feature type="region of interest" description="Disordered" evidence="5">
    <location>
        <begin position="83"/>
        <end position="106"/>
    </location>
</feature>
<dbReference type="PROSITE" id="PS50913">
    <property type="entry name" value="GRIP"/>
    <property type="match status" value="1"/>
</dbReference>
<evidence type="ECO:0000256" key="2">
    <source>
        <dbReference type="ARBA" id="ARBA00023034"/>
    </source>
</evidence>